<evidence type="ECO:0000259" key="6">
    <source>
        <dbReference type="PROSITE" id="PS50850"/>
    </source>
</evidence>
<dbReference type="GO" id="GO:0022857">
    <property type="term" value="F:transmembrane transporter activity"/>
    <property type="evidence" value="ECO:0007669"/>
    <property type="project" value="InterPro"/>
</dbReference>
<feature type="transmembrane region" description="Helical" evidence="5">
    <location>
        <begin position="102"/>
        <end position="121"/>
    </location>
</feature>
<feature type="transmembrane region" description="Helical" evidence="5">
    <location>
        <begin position="191"/>
        <end position="210"/>
    </location>
</feature>
<dbReference type="AlphaFoldDB" id="A0A914E490"/>
<dbReference type="InterPro" id="IPR036259">
    <property type="entry name" value="MFS_trans_sf"/>
</dbReference>
<keyword evidence="2 5" id="KW-0812">Transmembrane</keyword>
<feature type="transmembrane region" description="Helical" evidence="5">
    <location>
        <begin position="365"/>
        <end position="382"/>
    </location>
</feature>
<evidence type="ECO:0000256" key="3">
    <source>
        <dbReference type="ARBA" id="ARBA00022989"/>
    </source>
</evidence>
<feature type="transmembrane region" description="Helical" evidence="5">
    <location>
        <begin position="428"/>
        <end position="448"/>
    </location>
</feature>
<dbReference type="PANTHER" id="PTHR11662">
    <property type="entry name" value="SOLUTE CARRIER FAMILY 17"/>
    <property type="match status" value="1"/>
</dbReference>
<keyword evidence="3 5" id="KW-1133">Transmembrane helix</keyword>
<evidence type="ECO:0000256" key="2">
    <source>
        <dbReference type="ARBA" id="ARBA00022692"/>
    </source>
</evidence>
<dbReference type="InterPro" id="IPR020846">
    <property type="entry name" value="MFS_dom"/>
</dbReference>
<accession>A0A914E490</accession>
<dbReference type="SUPFAM" id="SSF103473">
    <property type="entry name" value="MFS general substrate transporter"/>
    <property type="match status" value="1"/>
</dbReference>
<keyword evidence="7" id="KW-1185">Reference proteome</keyword>
<dbReference type="Gene3D" id="1.20.1250.20">
    <property type="entry name" value="MFS general substrate transporter like domains"/>
    <property type="match status" value="2"/>
</dbReference>
<feature type="transmembrane region" description="Helical" evidence="5">
    <location>
        <begin position="158"/>
        <end position="179"/>
    </location>
</feature>
<dbReference type="Pfam" id="PF07690">
    <property type="entry name" value="MFS_1"/>
    <property type="match status" value="1"/>
</dbReference>
<evidence type="ECO:0000256" key="1">
    <source>
        <dbReference type="ARBA" id="ARBA00004141"/>
    </source>
</evidence>
<feature type="transmembrane region" description="Helical" evidence="5">
    <location>
        <begin position="388"/>
        <end position="416"/>
    </location>
</feature>
<evidence type="ECO:0000313" key="8">
    <source>
        <dbReference type="WBParaSite" id="ACRNAN_scaffold5298.g6590.t1"/>
    </source>
</evidence>
<comment type="subcellular location">
    <subcellularLocation>
        <location evidence="1">Membrane</location>
        <topology evidence="1">Multi-pass membrane protein</topology>
    </subcellularLocation>
</comment>
<dbReference type="InterPro" id="IPR011701">
    <property type="entry name" value="MFS"/>
</dbReference>
<feature type="transmembrane region" description="Helical" evidence="5">
    <location>
        <begin position="454"/>
        <end position="475"/>
    </location>
</feature>
<dbReference type="PROSITE" id="PS50850">
    <property type="entry name" value="MFS"/>
    <property type="match status" value="1"/>
</dbReference>
<name>A0A914E490_9BILA</name>
<dbReference type="PANTHER" id="PTHR11662:SF60">
    <property type="entry name" value="MAJOR FACILITATOR SUPERFAMILY (MFS) PROFILE DOMAIN-CONTAINING PROTEIN"/>
    <property type="match status" value="1"/>
</dbReference>
<protein>
    <submittedName>
        <fullName evidence="8">Major facilitator superfamily (MFS) profile domain-containing protein</fullName>
    </submittedName>
</protein>
<dbReference type="GO" id="GO:0016020">
    <property type="term" value="C:membrane"/>
    <property type="evidence" value="ECO:0007669"/>
    <property type="project" value="UniProtKB-SubCell"/>
</dbReference>
<proteinExistence type="predicted"/>
<dbReference type="InterPro" id="IPR050382">
    <property type="entry name" value="MFS_Na/Anion_cotransporter"/>
</dbReference>
<sequence>MAEKPFPFFHPLSRRFHFVLLLMLLIFCMTWMRGNLAMTMTCMVNTTAVSMQTASLMENLQNQSKPYQAPTQCNAQIDDGDSGAVVNDYGGSIIWNSKAQGLIFSGNFYGSLITILPAGYFADRTSPSNMMQISMLVCVICTVIFPYMAMYTSYQLVVISRFLMGLGEGIMTPAMNAMITNWLPNHEKATAAAIFTSGYQLSGVIGIPIAAAFCASAWKWPAVFYCASLLGVLWIVIWRFTVTNSPRKSSLITAQEKAYLEKAVGSYRPQKKNLQTPWRHIFTSLPFISCVLCGFSGMMVMVIMQLYIPTFFKEILFLKVVDNGFYSAAPYIVQFFIKLLWSLLMDKLKEKRLLSQTASCKISQALSASIIVIFLVLLGYLPDCKNPLIAVLLVCSMGAGFGVGINGFYVSLLTLAPAYTGILSSIQMVVGFSGMIVTPLLVSFLRVYGTLEEWRLIFFIIASCKLVAGIIFVIFGQAEVQSWAKFDSINETSHHNLSNGKESLNKENSTNEQTVVLIQK</sequence>
<feature type="transmembrane region" description="Helical" evidence="5">
    <location>
        <begin position="133"/>
        <end position="152"/>
    </location>
</feature>
<evidence type="ECO:0000313" key="7">
    <source>
        <dbReference type="Proteomes" id="UP000887540"/>
    </source>
</evidence>
<dbReference type="GO" id="GO:0006820">
    <property type="term" value="P:monoatomic anion transport"/>
    <property type="evidence" value="ECO:0007669"/>
    <property type="project" value="TreeGrafter"/>
</dbReference>
<dbReference type="FunFam" id="1.20.1250.20:FF:000532">
    <property type="entry name" value="SLC (SoLute Carrier) homolog"/>
    <property type="match status" value="1"/>
</dbReference>
<feature type="transmembrane region" description="Helical" evidence="5">
    <location>
        <begin position="281"/>
        <end position="308"/>
    </location>
</feature>
<reference evidence="8" key="1">
    <citation type="submission" date="2022-11" db="UniProtKB">
        <authorList>
            <consortium name="WormBaseParasite"/>
        </authorList>
    </citation>
    <scope>IDENTIFICATION</scope>
</reference>
<evidence type="ECO:0000256" key="5">
    <source>
        <dbReference type="SAM" id="Phobius"/>
    </source>
</evidence>
<keyword evidence="4 5" id="KW-0472">Membrane</keyword>
<organism evidence="7 8">
    <name type="scientific">Acrobeloides nanus</name>
    <dbReference type="NCBI Taxonomy" id="290746"/>
    <lineage>
        <taxon>Eukaryota</taxon>
        <taxon>Metazoa</taxon>
        <taxon>Ecdysozoa</taxon>
        <taxon>Nematoda</taxon>
        <taxon>Chromadorea</taxon>
        <taxon>Rhabditida</taxon>
        <taxon>Tylenchina</taxon>
        <taxon>Cephalobomorpha</taxon>
        <taxon>Cephaloboidea</taxon>
        <taxon>Cephalobidae</taxon>
        <taxon>Acrobeloides</taxon>
    </lineage>
</organism>
<feature type="domain" description="Major facilitator superfamily (MFS) profile" evidence="6">
    <location>
        <begin position="47"/>
        <end position="481"/>
    </location>
</feature>
<dbReference type="WBParaSite" id="ACRNAN_scaffold5298.g6590.t1">
    <property type="protein sequence ID" value="ACRNAN_scaffold5298.g6590.t1"/>
    <property type="gene ID" value="ACRNAN_scaffold5298.g6590"/>
</dbReference>
<evidence type="ECO:0000256" key="4">
    <source>
        <dbReference type="ARBA" id="ARBA00023136"/>
    </source>
</evidence>
<dbReference type="Proteomes" id="UP000887540">
    <property type="component" value="Unplaced"/>
</dbReference>
<feature type="transmembrane region" description="Helical" evidence="5">
    <location>
        <begin position="222"/>
        <end position="242"/>
    </location>
</feature>